<gene>
    <name evidence="2" type="ORF">CR203_11240</name>
</gene>
<protein>
    <submittedName>
        <fullName evidence="2">Uncharacterized protein</fullName>
    </submittedName>
</protein>
<sequence length="104" mass="11984">MNCWTNLKVASDEGRITPELLALTSCIKEIIDEETIIMSGTITNFSMVNKHLPRVKAGTYFTKRGEFFRLEWEERNWWYVVMGALSLIILPPFTGWLGGIILLF</sequence>
<dbReference type="Proteomes" id="UP000281498">
    <property type="component" value="Unassembled WGS sequence"/>
</dbReference>
<keyword evidence="1" id="KW-0812">Transmembrane</keyword>
<keyword evidence="1" id="KW-0472">Membrane</keyword>
<evidence type="ECO:0000313" key="2">
    <source>
        <dbReference type="EMBL" id="RKL67082.1"/>
    </source>
</evidence>
<feature type="transmembrane region" description="Helical" evidence="1">
    <location>
        <begin position="77"/>
        <end position="103"/>
    </location>
</feature>
<keyword evidence="1" id="KW-1133">Transmembrane helix</keyword>
<proteinExistence type="predicted"/>
<dbReference type="EMBL" id="PDOE01000004">
    <property type="protein sequence ID" value="RKL67082.1"/>
    <property type="molecule type" value="Genomic_DNA"/>
</dbReference>
<evidence type="ECO:0000313" key="3">
    <source>
        <dbReference type="Proteomes" id="UP000281498"/>
    </source>
</evidence>
<dbReference type="RefSeq" id="WP_110937432.1">
    <property type="nucleotide sequence ID" value="NZ_PDOE01000004.1"/>
</dbReference>
<organism evidence="2 3">
    <name type="scientific">Salipaludibacillus neizhouensis</name>
    <dbReference type="NCBI Taxonomy" id="885475"/>
    <lineage>
        <taxon>Bacteria</taxon>
        <taxon>Bacillati</taxon>
        <taxon>Bacillota</taxon>
        <taxon>Bacilli</taxon>
        <taxon>Bacillales</taxon>
        <taxon>Bacillaceae</taxon>
    </lineage>
</organism>
<name>A0A3A9K989_9BACI</name>
<dbReference type="AlphaFoldDB" id="A0A3A9K989"/>
<reference evidence="2 3" key="1">
    <citation type="submission" date="2017-10" db="EMBL/GenBank/DDBJ databases">
        <title>Bacillus sp. nov., a halophilic bacterium isolated from a Keqin Lake.</title>
        <authorList>
            <person name="Wang H."/>
        </authorList>
    </citation>
    <scope>NUCLEOTIDE SEQUENCE [LARGE SCALE GENOMIC DNA]</scope>
    <source>
        <strain evidence="2 3">KCTC 13187</strain>
    </source>
</reference>
<dbReference type="OrthoDB" id="2443624at2"/>
<keyword evidence="3" id="KW-1185">Reference proteome</keyword>
<evidence type="ECO:0000256" key="1">
    <source>
        <dbReference type="SAM" id="Phobius"/>
    </source>
</evidence>
<accession>A0A3A9K989</accession>
<comment type="caution">
    <text evidence="2">The sequence shown here is derived from an EMBL/GenBank/DDBJ whole genome shotgun (WGS) entry which is preliminary data.</text>
</comment>